<dbReference type="GO" id="GO:0004407">
    <property type="term" value="F:histone deacetylase activity"/>
    <property type="evidence" value="ECO:0007669"/>
    <property type="project" value="TreeGrafter"/>
</dbReference>
<dbReference type="PANTHER" id="PTHR10625:SF10">
    <property type="entry name" value="HISTONE DEACETYLASE HDAC1"/>
    <property type="match status" value="1"/>
</dbReference>
<feature type="domain" description="Histone deacetylase" evidence="2">
    <location>
        <begin position="32"/>
        <end position="317"/>
    </location>
</feature>
<gene>
    <name evidence="3" type="ORF">DYI23_13485</name>
</gene>
<dbReference type="SUPFAM" id="SSF52768">
    <property type="entry name" value="Arginase/deacetylase"/>
    <property type="match status" value="1"/>
</dbReference>
<dbReference type="AlphaFoldDB" id="A0A944CEY1"/>
<dbReference type="InterPro" id="IPR023696">
    <property type="entry name" value="Ureohydrolase_dom_sf"/>
</dbReference>
<comment type="similarity">
    <text evidence="1">Belongs to the histone deacetylase family.</text>
</comment>
<evidence type="ECO:0000259" key="2">
    <source>
        <dbReference type="Pfam" id="PF00850"/>
    </source>
</evidence>
<comment type="caution">
    <text evidence="3">The sequence shown here is derived from an EMBL/GenBank/DDBJ whole genome shotgun (WGS) entry which is preliminary data.</text>
</comment>
<dbReference type="GO" id="GO:0040029">
    <property type="term" value="P:epigenetic regulation of gene expression"/>
    <property type="evidence" value="ECO:0007669"/>
    <property type="project" value="TreeGrafter"/>
</dbReference>
<dbReference type="Proteomes" id="UP000705379">
    <property type="component" value="Unassembled WGS sequence"/>
</dbReference>
<dbReference type="PANTHER" id="PTHR10625">
    <property type="entry name" value="HISTONE DEACETYLASE HDAC1-RELATED"/>
    <property type="match status" value="1"/>
</dbReference>
<dbReference type="Gene3D" id="3.40.800.20">
    <property type="entry name" value="Histone deacetylase domain"/>
    <property type="match status" value="1"/>
</dbReference>
<evidence type="ECO:0000313" key="3">
    <source>
        <dbReference type="EMBL" id="MBS8261230.1"/>
    </source>
</evidence>
<name>A0A944CEY1_9HYPH</name>
<dbReference type="EMBL" id="QTKU01000003">
    <property type="protein sequence ID" value="MBS8261230.1"/>
    <property type="molecule type" value="Genomic_DNA"/>
</dbReference>
<evidence type="ECO:0000256" key="1">
    <source>
        <dbReference type="ARBA" id="ARBA00005947"/>
    </source>
</evidence>
<reference evidence="3" key="2">
    <citation type="journal article" date="2021" name="Microorganisms">
        <title>Bacterial Dimethylsulfoniopropionate Biosynthesis in the East China Sea.</title>
        <authorList>
            <person name="Liu J."/>
            <person name="Zhang Y."/>
            <person name="Liu J."/>
            <person name="Zhong H."/>
            <person name="Williams B.T."/>
            <person name="Zheng Y."/>
            <person name="Curson A.R.J."/>
            <person name="Sun C."/>
            <person name="Sun H."/>
            <person name="Song D."/>
            <person name="Wagner Mackenzie B."/>
            <person name="Bermejo Martinez A."/>
            <person name="Todd J.D."/>
            <person name="Zhang X.H."/>
        </authorList>
    </citation>
    <scope>NUCLEOTIDE SEQUENCE</scope>
    <source>
        <strain evidence="3">AESS21</strain>
    </source>
</reference>
<protein>
    <submittedName>
        <fullName evidence="3">Histone deacetylase family protein</fullName>
    </submittedName>
</protein>
<accession>A0A944CEY1</accession>
<dbReference type="CDD" id="cd11599">
    <property type="entry name" value="HDAC_classII_2"/>
    <property type="match status" value="1"/>
</dbReference>
<dbReference type="InterPro" id="IPR023801">
    <property type="entry name" value="His_deacetylse_dom"/>
</dbReference>
<dbReference type="Pfam" id="PF00850">
    <property type="entry name" value="Hist_deacetyl"/>
    <property type="match status" value="1"/>
</dbReference>
<sequence>MPARRPPVIGAFVSTLLLHHPTFLDHLTPVGHPERPDRLRAIDRILEHERFQPLEREAAPIGRREDIARAHPMAYIDMLHRLAPQEGLARVDADTTMSPGTWEAILRGAGGACRAVEEVFEKKVTNAFSASRPPGHHAEKDRAMGFCFFNNVAVAARFAQAQYGAERVAIVDFDVHHGNGTQDIFWADPTVMYCSTHQMPLYPGSGAANETGEANTIVNVPLAAGDDGPIFKEAMEAVILPRLHGFAPDLVIISAGFDAHARDPLGSLNLLEADFAWATRALMDVAEKHCDGRLVSVLEGGYDLEGLARSTAAHVMTLMTG</sequence>
<proteinExistence type="inferred from homology"/>
<dbReference type="InterPro" id="IPR037138">
    <property type="entry name" value="His_deacetylse_dom_sf"/>
</dbReference>
<reference evidence="3" key="1">
    <citation type="submission" date="2018-08" db="EMBL/GenBank/DDBJ databases">
        <authorList>
            <person name="Jin W."/>
            <person name="Wang H."/>
            <person name="Yang Y."/>
            <person name="Li M."/>
            <person name="Liu J."/>
        </authorList>
    </citation>
    <scope>NUCLEOTIDE SEQUENCE</scope>
    <source>
        <strain evidence="3">AESS21</strain>
    </source>
</reference>
<organism evidence="3 4">
    <name type="scientific">Roseibium polysiphoniae</name>
    <dbReference type="NCBI Taxonomy" id="2571221"/>
    <lineage>
        <taxon>Bacteria</taxon>
        <taxon>Pseudomonadati</taxon>
        <taxon>Pseudomonadota</taxon>
        <taxon>Alphaproteobacteria</taxon>
        <taxon>Hyphomicrobiales</taxon>
        <taxon>Stappiaceae</taxon>
        <taxon>Roseibium</taxon>
    </lineage>
</organism>
<dbReference type="PRINTS" id="PR01270">
    <property type="entry name" value="HDASUPER"/>
</dbReference>
<evidence type="ECO:0000313" key="4">
    <source>
        <dbReference type="Proteomes" id="UP000705379"/>
    </source>
</evidence>
<dbReference type="InterPro" id="IPR000286">
    <property type="entry name" value="HDACs"/>
</dbReference>